<sequence length="66" mass="7201">MCLAVEYLAAPPKKMLGRAAELRTRVLAAIDQVGRPGQLHDLQLIPASSPGSSPTLPWTWARWLPP</sequence>
<proteinExistence type="predicted"/>
<evidence type="ECO:0000313" key="2">
    <source>
        <dbReference type="Proteomes" id="UP000179627"/>
    </source>
</evidence>
<dbReference type="Proteomes" id="UP000179627">
    <property type="component" value="Unassembled WGS sequence"/>
</dbReference>
<dbReference type="AlphaFoldDB" id="A0A1S1QCH4"/>
<keyword evidence="2" id="KW-1185">Reference proteome</keyword>
<name>A0A1S1QCH4_9ACTN</name>
<organism evidence="1 2">
    <name type="scientific">Parafrankia colletiae</name>
    <dbReference type="NCBI Taxonomy" id="573497"/>
    <lineage>
        <taxon>Bacteria</taxon>
        <taxon>Bacillati</taxon>
        <taxon>Actinomycetota</taxon>
        <taxon>Actinomycetes</taxon>
        <taxon>Frankiales</taxon>
        <taxon>Frankiaceae</taxon>
        <taxon>Parafrankia</taxon>
    </lineage>
</organism>
<gene>
    <name evidence="1" type="ORF">CC117_25500</name>
</gene>
<evidence type="ECO:0000313" key="1">
    <source>
        <dbReference type="EMBL" id="OHV31690.1"/>
    </source>
</evidence>
<accession>A0A1S1QCH4</accession>
<protein>
    <submittedName>
        <fullName evidence="1">Uncharacterized protein</fullName>
    </submittedName>
</protein>
<comment type="caution">
    <text evidence="1">The sequence shown here is derived from an EMBL/GenBank/DDBJ whole genome shotgun (WGS) entry which is preliminary data.</text>
</comment>
<reference evidence="2" key="1">
    <citation type="submission" date="2016-07" db="EMBL/GenBank/DDBJ databases">
        <title>Sequence Frankia sp. strain CcI1.17.</title>
        <authorList>
            <person name="Ghodhbane-Gtari F."/>
            <person name="Swanson E."/>
            <person name="Gueddou A."/>
            <person name="Morris K."/>
            <person name="Hezbri K."/>
            <person name="Ktari A."/>
            <person name="Nouioui I."/>
            <person name="Abebe-Akele F."/>
            <person name="Simpson S."/>
            <person name="Thomas K."/>
            <person name="Gtari M."/>
            <person name="Tisa L.S."/>
            <person name="Hurst S."/>
        </authorList>
    </citation>
    <scope>NUCLEOTIDE SEQUENCE [LARGE SCALE GENOMIC DNA]</scope>
    <source>
        <strain evidence="2">Cc1.17</strain>
    </source>
</reference>
<dbReference type="EMBL" id="MBLM01000142">
    <property type="protein sequence ID" value="OHV31690.1"/>
    <property type="molecule type" value="Genomic_DNA"/>
</dbReference>